<evidence type="ECO:0000313" key="1">
    <source>
        <dbReference type="EMBL" id="EMZ36543.1"/>
    </source>
</evidence>
<gene>
    <name evidence="1" type="ORF">C823_00911</name>
</gene>
<protein>
    <submittedName>
        <fullName evidence="1">Uncharacterized protein</fullName>
    </submittedName>
</protein>
<reference evidence="1 2" key="1">
    <citation type="journal article" date="2014" name="Genome Announc.">
        <title>Draft genome sequences of the altered schaedler flora, a defined bacterial community from gnotobiotic mice.</title>
        <authorList>
            <person name="Wannemuehler M.J."/>
            <person name="Overstreet A.M."/>
            <person name="Ward D.V."/>
            <person name="Phillips G.J."/>
        </authorList>
    </citation>
    <scope>NUCLEOTIDE SEQUENCE [LARGE SCALE GENOMIC DNA]</scope>
    <source>
        <strain evidence="1 2">ASF492</strain>
    </source>
</reference>
<dbReference type="PATRIC" id="fig|1235802.3.peg.978"/>
<keyword evidence="2" id="KW-1185">Reference proteome</keyword>
<sequence length="176" mass="20103">MTEPEVSLYLAIYHIKNHLTDQDIKVSIDGAHIKTGNIVHFDIEKFFREHHFVKKDGDFDRWQGRYCIEGQSADIILESVPGYGDVQIILQDGKTLLVESKKSKEGKGSQEYPLMREAIGQLMTSCLINENTIPAVAIPYTKKSLELAERWSQLEQIRKVGIRFILVQENGDIVMI</sequence>
<dbReference type="EMBL" id="AQFT01000023">
    <property type="protein sequence ID" value="EMZ36543.1"/>
    <property type="molecule type" value="Genomic_DNA"/>
</dbReference>
<dbReference type="HOGENOM" id="CLU_123931_0_0_9"/>
<dbReference type="eggNOG" id="ENOG5032SVS">
    <property type="taxonomic scope" value="Bacteria"/>
</dbReference>
<proteinExistence type="predicted"/>
<dbReference type="Proteomes" id="UP000012589">
    <property type="component" value="Unassembled WGS sequence"/>
</dbReference>
<dbReference type="OrthoDB" id="5917027at2"/>
<evidence type="ECO:0000313" key="2">
    <source>
        <dbReference type="Proteomes" id="UP000012589"/>
    </source>
</evidence>
<comment type="caution">
    <text evidence="1">The sequence shown here is derived from an EMBL/GenBank/DDBJ whole genome shotgun (WGS) entry which is preliminary data.</text>
</comment>
<accession>N2BDL3</accession>
<dbReference type="AlphaFoldDB" id="N2BDL3"/>
<name>N2BDL3_9FIRM</name>
<organism evidence="1 2">
    <name type="scientific">Eubacterium plexicaudatum ASF492</name>
    <dbReference type="NCBI Taxonomy" id="1235802"/>
    <lineage>
        <taxon>Bacteria</taxon>
        <taxon>Bacillati</taxon>
        <taxon>Bacillota</taxon>
        <taxon>Clostridia</taxon>
        <taxon>Eubacteriales</taxon>
        <taxon>Eubacteriaceae</taxon>
        <taxon>Eubacterium</taxon>
    </lineage>
</organism>
<dbReference type="STRING" id="1235802.C823_00911"/>